<protein>
    <submittedName>
        <fullName evidence="3">DUF262 domain-containing protein</fullName>
    </submittedName>
</protein>
<dbReference type="InterPro" id="IPR011089">
    <property type="entry name" value="GmrSD_C"/>
</dbReference>
<dbReference type="Pfam" id="PF03235">
    <property type="entry name" value="GmrSD_N"/>
    <property type="match status" value="1"/>
</dbReference>
<name>A0A3P3R832_9EURY</name>
<dbReference type="OrthoDB" id="318965at2157"/>
<proteinExistence type="predicted"/>
<sequence>MGSDSLPECAERIFLYPGDPSKTGIIGYELNEYRNAYQNINFVESSQFIRSLDNDITLRDLSLLEVIDGKQFHIPDYQRNYSWGENQHEEMWETLMQALQLKSQANEKPSDAFFGSLYVAKSPRRDRYEIIDGQQRIATIAIILRNLGAKLDYYAESADGEIKNYAKYIKEDCIDEVLYRKQGPSDVPFLSLNNHDNPWFNLLFEDDEEKTKKIKGFEQYDGRKKNAIRLGELYDELGIKSELYEEIINEAELDDFRYYGDAHKKLIYADKFYENKIDQLLSRDQFQSVEVKLRILVNFTQYLLRSLRVSECLFETNDQELRIEVFQSLNDRGIELSMMDKVRARIVGRFQGEQDSDKQIGRWETVMKEFGTDASEVEEFLAHYLAATEREFKTVTDARNNMLEAFRLREIGTSEVKSRLAGKGKARSFLEELEAYAKRYREIVNAELVDHRQNLPDEPRERVEAILRRLNGLGTTIWRPFVMYLYQQVLETPGQGEFFHEILQIVENIMFRFTISPHSATVIESTFPETTQGFIELDTTGHQFDLDKVSNILIENIDDSAREMFGENFAEQLISKKGWHNSKVKQLLMKLVDEDNQQRNKTGITSTSLSQDTGEVHIEHVFPRSFILHTKEDSYAWLNNFFMPDDSPQLEETINLLKKNQVDGSVNDSDSYGDLKPIIKRIEESFVRDIGNMLLLHKSVNSKVKNNPFSSKLKYYHQKHSKDMDNIANQYFTANGAIPNSQFNTLLSTEIPDDETVDGSANVIEFFNEWWTWKRSVERKTELIKSLLDSLRFPTKENEFESVEKNIEEIIEEDYNTRIALVN</sequence>
<dbReference type="AlphaFoldDB" id="A0A3P3R832"/>
<evidence type="ECO:0000313" key="3">
    <source>
        <dbReference type="EMBL" id="RRJ28790.1"/>
    </source>
</evidence>
<evidence type="ECO:0000259" key="2">
    <source>
        <dbReference type="Pfam" id="PF07510"/>
    </source>
</evidence>
<dbReference type="InterPro" id="IPR004919">
    <property type="entry name" value="GmrSD_N"/>
</dbReference>
<evidence type="ECO:0000259" key="1">
    <source>
        <dbReference type="Pfam" id="PF03235"/>
    </source>
</evidence>
<feature type="domain" description="GmrSD restriction endonucleases C-terminal" evidence="2">
    <location>
        <begin position="567"/>
        <end position="728"/>
    </location>
</feature>
<keyword evidence="4" id="KW-1185">Reference proteome</keyword>
<dbReference type="Pfam" id="PF07510">
    <property type="entry name" value="GmrSD_C"/>
    <property type="match status" value="1"/>
</dbReference>
<reference evidence="3 4" key="1">
    <citation type="submission" date="2018-11" db="EMBL/GenBank/DDBJ databases">
        <title>Taxonoimc description of Halomarina strain SPP-AMP-1.</title>
        <authorList>
            <person name="Pal Y."/>
            <person name="Srinivasana K."/>
            <person name="Verma A."/>
            <person name="Kumar P."/>
        </authorList>
    </citation>
    <scope>NUCLEOTIDE SEQUENCE [LARGE SCALE GENOMIC DNA]</scope>
    <source>
        <strain evidence="3 4">SPP-AMP-1</strain>
    </source>
</reference>
<accession>A0A3P3R832</accession>
<organism evidence="3 4">
    <name type="scientific">Halocatena pleomorpha</name>
    <dbReference type="NCBI Taxonomy" id="1785090"/>
    <lineage>
        <taxon>Archaea</taxon>
        <taxon>Methanobacteriati</taxon>
        <taxon>Methanobacteriota</taxon>
        <taxon>Stenosarchaea group</taxon>
        <taxon>Halobacteria</taxon>
        <taxon>Halobacteriales</taxon>
        <taxon>Natronomonadaceae</taxon>
        <taxon>Halocatena</taxon>
    </lineage>
</organism>
<gene>
    <name evidence="3" type="ORF">EIK79_14805</name>
</gene>
<evidence type="ECO:0000313" key="4">
    <source>
        <dbReference type="Proteomes" id="UP000282322"/>
    </source>
</evidence>
<dbReference type="EMBL" id="RRCH01000032">
    <property type="protein sequence ID" value="RRJ28790.1"/>
    <property type="molecule type" value="Genomic_DNA"/>
</dbReference>
<dbReference type="RefSeq" id="WP_124956054.1">
    <property type="nucleotide sequence ID" value="NZ_RRCH01000032.1"/>
</dbReference>
<dbReference type="PANTHER" id="PTHR35149">
    <property type="entry name" value="SLL5132 PROTEIN"/>
    <property type="match status" value="1"/>
</dbReference>
<dbReference type="PANTHER" id="PTHR35149:SF1">
    <property type="entry name" value="DUF5655 DOMAIN-CONTAINING PROTEIN"/>
    <property type="match status" value="1"/>
</dbReference>
<feature type="domain" description="GmrSD restriction endonucleases N-terminal" evidence="1">
    <location>
        <begin position="67"/>
        <end position="346"/>
    </location>
</feature>
<comment type="caution">
    <text evidence="3">The sequence shown here is derived from an EMBL/GenBank/DDBJ whole genome shotgun (WGS) entry which is preliminary data.</text>
</comment>
<dbReference type="Proteomes" id="UP000282322">
    <property type="component" value="Unassembled WGS sequence"/>
</dbReference>